<dbReference type="OrthoDB" id="3516042at2"/>
<sequence>MSQQTSWIPSTVDIEKPSAARMYDYLLGGNHNFEVDRSFIEQILRVQPETRRFAIMNRAFLRRAVLFMVRQGIRQFLDLGSGIPTVGNVHEIARDVDADTRVVYVDNEHVAVAHSQLLLEGSENAVMLQADITKPGLVLNDRETQRMLDFDQPIGLLAITIGHYVLDHQDPAGVFAEYREALAPGSYLALTHLTDDFAVIKGDELTEMMSKSQNSVRARTKPEVLEFFGDFELAEPGLVTTSLWRPERTPENDDSETDGLYAGVGRKPPVG</sequence>
<dbReference type="Gene3D" id="3.40.50.150">
    <property type="entry name" value="Vaccinia Virus protein VP39"/>
    <property type="match status" value="1"/>
</dbReference>
<dbReference type="RefSeq" id="WP_075132017.1">
    <property type="nucleotide sequence ID" value="NZ_MSIF01000002.1"/>
</dbReference>
<reference evidence="2 3" key="1">
    <citation type="submission" date="2016-12" db="EMBL/GenBank/DDBJ databases">
        <title>The draft genome sequence of Actinophytocola xinjiangensis.</title>
        <authorList>
            <person name="Wang W."/>
            <person name="Yuan L."/>
        </authorList>
    </citation>
    <scope>NUCLEOTIDE SEQUENCE [LARGE SCALE GENOMIC DNA]</scope>
    <source>
        <strain evidence="2 3">CGMCC 4.4663</strain>
    </source>
</reference>
<evidence type="ECO:0000256" key="1">
    <source>
        <dbReference type="SAM" id="MobiDB-lite"/>
    </source>
</evidence>
<dbReference type="AlphaFoldDB" id="A0A7Z0WQJ8"/>
<feature type="region of interest" description="Disordered" evidence="1">
    <location>
        <begin position="242"/>
        <end position="271"/>
    </location>
</feature>
<dbReference type="Proteomes" id="UP000185696">
    <property type="component" value="Unassembled WGS sequence"/>
</dbReference>
<dbReference type="InterPro" id="IPR029063">
    <property type="entry name" value="SAM-dependent_MTases_sf"/>
</dbReference>
<dbReference type="EMBL" id="MSIF01000002">
    <property type="protein sequence ID" value="OLF13108.1"/>
    <property type="molecule type" value="Genomic_DNA"/>
</dbReference>
<organism evidence="2 3">
    <name type="scientific">Actinophytocola xinjiangensis</name>
    <dbReference type="NCBI Taxonomy" id="485602"/>
    <lineage>
        <taxon>Bacteria</taxon>
        <taxon>Bacillati</taxon>
        <taxon>Actinomycetota</taxon>
        <taxon>Actinomycetes</taxon>
        <taxon>Pseudonocardiales</taxon>
        <taxon>Pseudonocardiaceae</taxon>
    </lineage>
</organism>
<protein>
    <recommendedName>
        <fullName evidence="4">S-adenosyl methyltransferase</fullName>
    </recommendedName>
</protein>
<comment type="caution">
    <text evidence="2">The sequence shown here is derived from an EMBL/GenBank/DDBJ whole genome shotgun (WGS) entry which is preliminary data.</text>
</comment>
<gene>
    <name evidence="2" type="ORF">BLA60_07715</name>
</gene>
<evidence type="ECO:0008006" key="4">
    <source>
        <dbReference type="Google" id="ProtNLM"/>
    </source>
</evidence>
<evidence type="ECO:0000313" key="3">
    <source>
        <dbReference type="Proteomes" id="UP000185696"/>
    </source>
</evidence>
<dbReference type="PIRSF" id="PIRSF017393">
    <property type="entry name" value="MTase_SAV2177"/>
    <property type="match status" value="1"/>
</dbReference>
<dbReference type="Pfam" id="PF04672">
    <property type="entry name" value="Methyltransf_19"/>
    <property type="match status" value="1"/>
</dbReference>
<dbReference type="InterPro" id="IPR006764">
    <property type="entry name" value="SAM_dep_MeTrfase_SAV2177_type"/>
</dbReference>
<evidence type="ECO:0000313" key="2">
    <source>
        <dbReference type="EMBL" id="OLF13108.1"/>
    </source>
</evidence>
<proteinExistence type="predicted"/>
<keyword evidence="3" id="KW-1185">Reference proteome</keyword>
<accession>A0A7Z0WQJ8</accession>
<name>A0A7Z0WQJ8_9PSEU</name>
<dbReference type="SUPFAM" id="SSF53335">
    <property type="entry name" value="S-adenosyl-L-methionine-dependent methyltransferases"/>
    <property type="match status" value="1"/>
</dbReference>